<dbReference type="GO" id="GO:0006879">
    <property type="term" value="P:intracellular iron ion homeostasis"/>
    <property type="evidence" value="ECO:0007669"/>
    <property type="project" value="TreeGrafter"/>
</dbReference>
<proteinExistence type="inferred from homology"/>
<dbReference type="SUPFAM" id="SSF52343">
    <property type="entry name" value="Ferredoxin reductase-like, C-terminal NADP-linked domain"/>
    <property type="match status" value="1"/>
</dbReference>
<dbReference type="GO" id="GO:0000293">
    <property type="term" value="F:ferric-chelate reductase activity"/>
    <property type="evidence" value="ECO:0007669"/>
    <property type="project" value="UniProtKB-ARBA"/>
</dbReference>
<keyword evidence="6 11" id="KW-1133">Transmembrane helix</keyword>
<dbReference type="PANTHER" id="PTHR32361:SF3">
    <property type="entry name" value="REDUCTASE, PUTATIVE (AFU_ORTHOLOGUE AFUA_6G13750)-RELATED"/>
    <property type="match status" value="1"/>
</dbReference>
<feature type="region of interest" description="Disordered" evidence="10">
    <location>
        <begin position="530"/>
        <end position="551"/>
    </location>
</feature>
<keyword evidence="9 11" id="KW-0472">Membrane</keyword>
<organism evidence="13 14">
    <name type="scientific">Pochonia chlamydosporia 170</name>
    <dbReference type="NCBI Taxonomy" id="1380566"/>
    <lineage>
        <taxon>Eukaryota</taxon>
        <taxon>Fungi</taxon>
        <taxon>Dikarya</taxon>
        <taxon>Ascomycota</taxon>
        <taxon>Pezizomycotina</taxon>
        <taxon>Sordariomycetes</taxon>
        <taxon>Hypocreomycetidae</taxon>
        <taxon>Hypocreales</taxon>
        <taxon>Clavicipitaceae</taxon>
        <taxon>Pochonia</taxon>
    </lineage>
</organism>
<feature type="transmembrane region" description="Helical" evidence="11">
    <location>
        <begin position="51"/>
        <end position="71"/>
    </location>
</feature>
<evidence type="ECO:0000259" key="12">
    <source>
        <dbReference type="PROSITE" id="PS51384"/>
    </source>
</evidence>
<keyword evidence="7" id="KW-0560">Oxidoreductase</keyword>
<dbReference type="PANTHER" id="PTHR32361">
    <property type="entry name" value="FERRIC/CUPRIC REDUCTASE TRANSMEMBRANE COMPONENT"/>
    <property type="match status" value="1"/>
</dbReference>
<gene>
    <name evidence="13" type="ORF">VFPPC_03669</name>
</gene>
<dbReference type="GO" id="GO:0006826">
    <property type="term" value="P:iron ion transport"/>
    <property type="evidence" value="ECO:0007669"/>
    <property type="project" value="TreeGrafter"/>
</dbReference>
<evidence type="ECO:0000256" key="3">
    <source>
        <dbReference type="ARBA" id="ARBA00022448"/>
    </source>
</evidence>
<evidence type="ECO:0000256" key="9">
    <source>
        <dbReference type="ARBA" id="ARBA00023136"/>
    </source>
</evidence>
<dbReference type="CDD" id="cd06186">
    <property type="entry name" value="NOX_Duox_like_FAD_NADP"/>
    <property type="match status" value="1"/>
</dbReference>
<evidence type="ECO:0000256" key="4">
    <source>
        <dbReference type="ARBA" id="ARBA00022692"/>
    </source>
</evidence>
<dbReference type="InterPro" id="IPR051410">
    <property type="entry name" value="Ferric/Cupric_Reductase"/>
</dbReference>
<protein>
    <submittedName>
        <fullName evidence="13">Ferric-chelate reductase</fullName>
    </submittedName>
</protein>
<dbReference type="Gene3D" id="3.40.50.80">
    <property type="entry name" value="Nucleotide-binding domain of ferredoxin-NADP reductase (FNR) module"/>
    <property type="match status" value="1"/>
</dbReference>
<dbReference type="GO" id="GO:0005886">
    <property type="term" value="C:plasma membrane"/>
    <property type="evidence" value="ECO:0007669"/>
    <property type="project" value="TreeGrafter"/>
</dbReference>
<dbReference type="PROSITE" id="PS51384">
    <property type="entry name" value="FAD_FR"/>
    <property type="match status" value="1"/>
</dbReference>
<dbReference type="InterPro" id="IPR013130">
    <property type="entry name" value="Fe3_Rdtase_TM_dom"/>
</dbReference>
<dbReference type="Pfam" id="PF01794">
    <property type="entry name" value="Ferric_reduct"/>
    <property type="match status" value="1"/>
</dbReference>
<dbReference type="InterPro" id="IPR039261">
    <property type="entry name" value="FNR_nucleotide-bd"/>
</dbReference>
<feature type="transmembrane region" description="Helical" evidence="11">
    <location>
        <begin position="456"/>
        <end position="478"/>
    </location>
</feature>
<dbReference type="GO" id="GO:0015677">
    <property type="term" value="P:copper ion import"/>
    <property type="evidence" value="ECO:0007669"/>
    <property type="project" value="TreeGrafter"/>
</dbReference>
<dbReference type="InterPro" id="IPR013112">
    <property type="entry name" value="FAD-bd_8"/>
</dbReference>
<evidence type="ECO:0000256" key="11">
    <source>
        <dbReference type="SAM" id="Phobius"/>
    </source>
</evidence>
<dbReference type="EMBL" id="LSBJ02000002">
    <property type="protein sequence ID" value="OAQ71359.1"/>
    <property type="molecule type" value="Genomic_DNA"/>
</dbReference>
<feature type="transmembrane region" description="Helical" evidence="11">
    <location>
        <begin position="249"/>
        <end position="271"/>
    </location>
</feature>
<sequence>MLLEPRHIQNHSEGGDTQAHWGYPDRIVPCKNDAGSCAYLDVVYLAHDLGMLYMGILWATILGILLIWAILRRASRPAIQGTLQNSRSDEGIFNKLRKTAAAISRRFLLPDANHFLFGRTTRFQVVILALLSGYLFVWSFLGIAYNTWVTPVKNMPGVYNTRTSLGPWSDRVGVIAYALTPLSVLLSSRESLLSLLTGVPYQSFNFLHRWLGYIIVVQSLLHTIGWLIIQLNLYQPQPKVSLEWIVQPYIIWGIVAMILLLIMFVLSTPWGIRATGYEFFRKAHYVLAMVYIGACWAHWNKLECFLVPAFILWGIDRGARFVRTGLLHYHPSSMYAGFRPVEASITRFPDVEHGDVLRLDLENAQDTWNIGQHFYLCFTESSIWQSHPFTPLNAPVVEKGLVKHSYIMRAKSGETRKLAELAMKKSIAANSTGVTTGVLLTGGYGEDLLEKIDRTTNIVCIAGGTGITFVLPILLHLARHKSPSDRRIELIWAMRHSRNVDWVKDEMAVLRRAQKELNLTISLFATRDTADSGKEDKHDKPQDADVVSSSSDDICPCDDKAACAPGISVDKIGDGKDDDSRHPSLHKMVAEFVEGTVSGRTVVFTSGPGGMITDLRNIVASLNAPGKVWARQDRFDVELVCDDRLEW</sequence>
<dbReference type="STRING" id="1380566.A0A179G2D0"/>
<dbReference type="Proteomes" id="UP000078397">
    <property type="component" value="Unassembled WGS sequence"/>
</dbReference>
<dbReference type="AlphaFoldDB" id="A0A179G2D0"/>
<name>A0A179G2D0_METCM</name>
<evidence type="ECO:0000313" key="13">
    <source>
        <dbReference type="EMBL" id="OAQ71359.1"/>
    </source>
</evidence>
<evidence type="ECO:0000256" key="7">
    <source>
        <dbReference type="ARBA" id="ARBA00023002"/>
    </source>
</evidence>
<dbReference type="SFLD" id="SFLDS00052">
    <property type="entry name" value="Ferric_Reductase_Domain"/>
    <property type="match status" value="1"/>
</dbReference>
<keyword evidence="8" id="KW-0406">Ion transport</keyword>
<comment type="similarity">
    <text evidence="2">Belongs to the ferric reductase (FRE) family.</text>
</comment>
<evidence type="ECO:0000256" key="10">
    <source>
        <dbReference type="SAM" id="MobiDB-lite"/>
    </source>
</evidence>
<dbReference type="OrthoDB" id="167398at2759"/>
<feature type="transmembrane region" description="Helical" evidence="11">
    <location>
        <begin position="125"/>
        <end position="148"/>
    </location>
</feature>
<comment type="caution">
    <text evidence="13">The sequence shown here is derived from an EMBL/GenBank/DDBJ whole genome shotgun (WGS) entry which is preliminary data.</text>
</comment>
<dbReference type="SFLD" id="SFLDG01168">
    <property type="entry name" value="Ferric_reductase_subgroup_(FRE"/>
    <property type="match status" value="1"/>
</dbReference>
<feature type="transmembrane region" description="Helical" evidence="11">
    <location>
        <begin position="210"/>
        <end position="229"/>
    </location>
</feature>
<dbReference type="Pfam" id="PF08022">
    <property type="entry name" value="FAD_binding_8"/>
    <property type="match status" value="1"/>
</dbReference>
<dbReference type="InterPro" id="IPR017927">
    <property type="entry name" value="FAD-bd_FR_type"/>
</dbReference>
<keyword evidence="4 11" id="KW-0812">Transmembrane</keyword>
<keyword evidence="14" id="KW-1185">Reference proteome</keyword>
<keyword evidence="3" id="KW-0813">Transport</keyword>
<dbReference type="RefSeq" id="XP_018147896.1">
    <property type="nucleotide sequence ID" value="XM_018283145.1"/>
</dbReference>
<evidence type="ECO:0000256" key="8">
    <source>
        <dbReference type="ARBA" id="ARBA00023065"/>
    </source>
</evidence>
<dbReference type="InterPro" id="IPR013121">
    <property type="entry name" value="Fe_red_NAD-bd_6"/>
</dbReference>
<evidence type="ECO:0000313" key="14">
    <source>
        <dbReference type="Proteomes" id="UP000078397"/>
    </source>
</evidence>
<evidence type="ECO:0000256" key="2">
    <source>
        <dbReference type="ARBA" id="ARBA00006278"/>
    </source>
</evidence>
<evidence type="ECO:0000256" key="1">
    <source>
        <dbReference type="ARBA" id="ARBA00004141"/>
    </source>
</evidence>
<comment type="subcellular location">
    <subcellularLocation>
        <location evidence="1">Membrane</location>
        <topology evidence="1">Multi-pass membrane protein</topology>
    </subcellularLocation>
</comment>
<feature type="compositionally biased region" description="Basic and acidic residues" evidence="10">
    <location>
        <begin position="530"/>
        <end position="543"/>
    </location>
</feature>
<dbReference type="KEGG" id="pchm:VFPPC_03669"/>
<feature type="domain" description="FAD-binding FR-type" evidence="12">
    <location>
        <begin position="338"/>
        <end position="472"/>
    </location>
</feature>
<accession>A0A179G2D0</accession>
<keyword evidence="5" id="KW-0249">Electron transport</keyword>
<dbReference type="Pfam" id="PF08030">
    <property type="entry name" value="NAD_binding_6"/>
    <property type="match status" value="1"/>
</dbReference>
<dbReference type="GeneID" id="28847139"/>
<feature type="transmembrane region" description="Helical" evidence="11">
    <location>
        <begin position="426"/>
        <end position="444"/>
    </location>
</feature>
<evidence type="ECO:0000256" key="6">
    <source>
        <dbReference type="ARBA" id="ARBA00022989"/>
    </source>
</evidence>
<evidence type="ECO:0000256" key="5">
    <source>
        <dbReference type="ARBA" id="ARBA00022982"/>
    </source>
</evidence>
<reference evidence="13 14" key="1">
    <citation type="journal article" date="2016" name="PLoS Pathog.">
        <title>Biosynthesis of antibiotic leucinostatins in bio-control fungus Purpureocillium lilacinum and their inhibition on phytophthora revealed by genome mining.</title>
        <authorList>
            <person name="Wang G."/>
            <person name="Liu Z."/>
            <person name="Lin R."/>
            <person name="Li E."/>
            <person name="Mao Z."/>
            <person name="Ling J."/>
            <person name="Yang Y."/>
            <person name="Yin W.B."/>
            <person name="Xie B."/>
        </authorList>
    </citation>
    <scope>NUCLEOTIDE SEQUENCE [LARGE SCALE GENOMIC DNA]</scope>
    <source>
        <strain evidence="13">170</strain>
    </source>
</reference>